<gene>
    <name evidence="2" type="ORF">SAMN05192530_102328</name>
</gene>
<evidence type="ECO:0000313" key="2">
    <source>
        <dbReference type="EMBL" id="SDN88863.1"/>
    </source>
</evidence>
<dbReference type="OrthoDB" id="8021518at2"/>
<accession>A0A1H0F2S2</accession>
<dbReference type="EMBL" id="FNIT01000002">
    <property type="protein sequence ID" value="SDN88863.1"/>
    <property type="molecule type" value="Genomic_DNA"/>
</dbReference>
<reference evidence="2 3" key="1">
    <citation type="submission" date="2016-10" db="EMBL/GenBank/DDBJ databases">
        <authorList>
            <person name="de Groot N.N."/>
        </authorList>
    </citation>
    <scope>NUCLEOTIDE SEQUENCE [LARGE SCALE GENOMIC DNA]</scope>
    <source>
        <strain evidence="3">L7-484,KACC 16230,DSM 25025</strain>
    </source>
</reference>
<dbReference type="AlphaFoldDB" id="A0A1H0F2S2"/>
<dbReference type="Proteomes" id="UP000198793">
    <property type="component" value="Unassembled WGS sequence"/>
</dbReference>
<dbReference type="Pfam" id="PF07538">
    <property type="entry name" value="ChW"/>
    <property type="match status" value="1"/>
</dbReference>
<dbReference type="InterPro" id="IPR006637">
    <property type="entry name" value="ChW"/>
</dbReference>
<name>A0A1H0F2S2_9HYPH</name>
<sequence>MRGPLGVDASERRAILKVERGLSSLTYRADAGSLGDGPVAEVVAVSPGLRLVSAPGEPDALLRTPGRVLVIAADQPGTIEVVLRAARAGATLAATLELTRMGAEAEPSPEPRLRPSLAEGGVEFLLRAHVSLRGDLAAPRGHWICGPDAPGRIEGLEMRAVGEDLPIEYQVAVAGRGAGWSNWTPAGAYAGTRGKALPLIGLRARLTAAAAPGLALRADGAFLGASLVTRRGRDVELLGPTPLDPLVGLRLDFVSALEPVAGSPSMPPVRQPSRLRVFRRPQPEREAA</sequence>
<keyword evidence="3" id="KW-1185">Reference proteome</keyword>
<dbReference type="RefSeq" id="WP_090670461.1">
    <property type="nucleotide sequence ID" value="NZ_JACIDP010000002.1"/>
</dbReference>
<organism evidence="2 3">
    <name type="scientific">Aureimonas jatrophae</name>
    <dbReference type="NCBI Taxonomy" id="1166073"/>
    <lineage>
        <taxon>Bacteria</taxon>
        <taxon>Pseudomonadati</taxon>
        <taxon>Pseudomonadota</taxon>
        <taxon>Alphaproteobacteria</taxon>
        <taxon>Hyphomicrobiales</taxon>
        <taxon>Aurantimonadaceae</taxon>
        <taxon>Aureimonas</taxon>
    </lineage>
</organism>
<protein>
    <submittedName>
        <fullName evidence="2">Hydrophobic W protein</fullName>
    </submittedName>
</protein>
<evidence type="ECO:0000256" key="1">
    <source>
        <dbReference type="SAM" id="MobiDB-lite"/>
    </source>
</evidence>
<proteinExistence type="predicted"/>
<feature type="region of interest" description="Disordered" evidence="1">
    <location>
        <begin position="261"/>
        <end position="288"/>
    </location>
</feature>
<evidence type="ECO:0000313" key="3">
    <source>
        <dbReference type="Proteomes" id="UP000198793"/>
    </source>
</evidence>
<dbReference type="STRING" id="1166073.SAMN05192530_102328"/>